<feature type="compositionally biased region" description="Acidic residues" evidence="11">
    <location>
        <begin position="38"/>
        <end position="59"/>
    </location>
</feature>
<evidence type="ECO:0000256" key="10">
    <source>
        <dbReference type="RuleBase" id="RU000304"/>
    </source>
</evidence>
<evidence type="ECO:0000256" key="11">
    <source>
        <dbReference type="SAM" id="MobiDB-lite"/>
    </source>
</evidence>
<dbReference type="PROSITE" id="PS50011">
    <property type="entry name" value="PROTEIN_KINASE_DOM"/>
    <property type="match status" value="1"/>
</dbReference>
<feature type="region of interest" description="Disordered" evidence="11">
    <location>
        <begin position="244"/>
        <end position="280"/>
    </location>
</feature>
<dbReference type="InterPro" id="IPR011009">
    <property type="entry name" value="Kinase-like_dom_sf"/>
</dbReference>
<dbReference type="Gene3D" id="1.10.510.10">
    <property type="entry name" value="Transferase(Phosphotransferase) domain 1"/>
    <property type="match status" value="1"/>
</dbReference>
<organism evidence="13 14">
    <name type="scientific">Ranitomeya imitator</name>
    <name type="common">mimic poison frog</name>
    <dbReference type="NCBI Taxonomy" id="111125"/>
    <lineage>
        <taxon>Eukaryota</taxon>
        <taxon>Metazoa</taxon>
        <taxon>Chordata</taxon>
        <taxon>Craniata</taxon>
        <taxon>Vertebrata</taxon>
        <taxon>Euteleostomi</taxon>
        <taxon>Amphibia</taxon>
        <taxon>Batrachia</taxon>
        <taxon>Anura</taxon>
        <taxon>Neobatrachia</taxon>
        <taxon>Hyloidea</taxon>
        <taxon>Dendrobatidae</taxon>
        <taxon>Dendrobatinae</taxon>
        <taxon>Ranitomeya</taxon>
    </lineage>
</organism>
<sequence>MERKVLALQARKKRAKAKKPLRKVADGAQPRSCAPDPPAEDPAEDEEEEILGSDDEEQEDPYDYCKGGYHRVQIGDLFNNRYHVIRKLGWGHFSTVWLCWDLQMKQFVALKVVKSAEHYTETAQDEIRLLRAVRGTDPGDGGRDRVVQLLDDFKISGANGSHVCMVFEVLGHHLLKWIIKSNYQGMPLQCVRSIVRQVLQGLDYMHSKCKIIHTDLKPENILLCVDDAYIRRLACDATQWLRSGAPPPSGSVVSTAPLPKASTKLTKNKKRKLKKKQKRQAELLEKRVLEIAGMEVEEDGAQTQDQEESNTCSPTTPDGDSCPPPRQSDTEEVHQQKRSHGGDPPANKRSHGGDPPANKRSHGGDPPAKKRSHGGDPPAKKRSHGGDPPAKKRIHGGDPPAER</sequence>
<feature type="compositionally biased region" description="Basic residues" evidence="11">
    <location>
        <begin position="266"/>
        <end position="278"/>
    </location>
</feature>
<evidence type="ECO:0000256" key="3">
    <source>
        <dbReference type="ARBA" id="ARBA00022679"/>
    </source>
</evidence>
<evidence type="ECO:0000256" key="8">
    <source>
        <dbReference type="ARBA" id="ARBA00048679"/>
    </source>
</evidence>
<keyword evidence="3" id="KW-0808">Transferase</keyword>
<name>A0ABN9MCL7_9NEOB</name>
<feature type="domain" description="Protein kinase" evidence="12">
    <location>
        <begin position="82"/>
        <end position="403"/>
    </location>
</feature>
<dbReference type="PANTHER" id="PTHR47634:SF4">
    <property type="entry name" value="SRSF PROTEIN KINASE 1"/>
    <property type="match status" value="1"/>
</dbReference>
<keyword evidence="4 9" id="KW-0547">Nucleotide-binding</keyword>
<keyword evidence="2 10" id="KW-0723">Serine/threonine-protein kinase</keyword>
<feature type="compositionally biased region" description="Acidic residues" evidence="11">
    <location>
        <begin position="297"/>
        <end position="308"/>
    </location>
</feature>
<dbReference type="EC" id="2.7.11.1" evidence="1"/>
<comment type="catalytic activity">
    <reaction evidence="8">
        <text>L-seryl-[protein] + ATP = O-phospho-L-seryl-[protein] + ADP + H(+)</text>
        <dbReference type="Rhea" id="RHEA:17989"/>
        <dbReference type="Rhea" id="RHEA-COMP:9863"/>
        <dbReference type="Rhea" id="RHEA-COMP:11604"/>
        <dbReference type="ChEBI" id="CHEBI:15378"/>
        <dbReference type="ChEBI" id="CHEBI:29999"/>
        <dbReference type="ChEBI" id="CHEBI:30616"/>
        <dbReference type="ChEBI" id="CHEBI:83421"/>
        <dbReference type="ChEBI" id="CHEBI:456216"/>
        <dbReference type="EC" id="2.7.11.1"/>
    </reaction>
</comment>
<dbReference type="PROSITE" id="PS00107">
    <property type="entry name" value="PROTEIN_KINASE_ATP"/>
    <property type="match status" value="1"/>
</dbReference>
<feature type="region of interest" description="Disordered" evidence="11">
    <location>
        <begin position="11"/>
        <end position="59"/>
    </location>
</feature>
<evidence type="ECO:0000256" key="2">
    <source>
        <dbReference type="ARBA" id="ARBA00022527"/>
    </source>
</evidence>
<proteinExistence type="inferred from homology"/>
<dbReference type="InterPro" id="IPR008271">
    <property type="entry name" value="Ser/Thr_kinase_AS"/>
</dbReference>
<comment type="catalytic activity">
    <reaction evidence="7">
        <text>L-threonyl-[protein] + ATP = O-phospho-L-threonyl-[protein] + ADP + H(+)</text>
        <dbReference type="Rhea" id="RHEA:46608"/>
        <dbReference type="Rhea" id="RHEA-COMP:11060"/>
        <dbReference type="Rhea" id="RHEA-COMP:11605"/>
        <dbReference type="ChEBI" id="CHEBI:15378"/>
        <dbReference type="ChEBI" id="CHEBI:30013"/>
        <dbReference type="ChEBI" id="CHEBI:30616"/>
        <dbReference type="ChEBI" id="CHEBI:61977"/>
        <dbReference type="ChEBI" id="CHEBI:456216"/>
        <dbReference type="EC" id="2.7.11.1"/>
    </reaction>
</comment>
<protein>
    <recommendedName>
        <fullName evidence="1">non-specific serine/threonine protein kinase</fullName>
        <ecNumber evidence="1">2.7.11.1</ecNumber>
    </recommendedName>
</protein>
<evidence type="ECO:0000256" key="6">
    <source>
        <dbReference type="ARBA" id="ARBA00022840"/>
    </source>
</evidence>
<feature type="region of interest" description="Disordered" evidence="11">
    <location>
        <begin position="297"/>
        <end position="403"/>
    </location>
</feature>
<dbReference type="InterPro" id="IPR017441">
    <property type="entry name" value="Protein_kinase_ATP_BS"/>
</dbReference>
<comment type="similarity">
    <text evidence="10">Belongs to the protein kinase superfamily.</text>
</comment>
<evidence type="ECO:0000259" key="12">
    <source>
        <dbReference type="PROSITE" id="PS50011"/>
    </source>
</evidence>
<evidence type="ECO:0000256" key="5">
    <source>
        <dbReference type="ARBA" id="ARBA00022777"/>
    </source>
</evidence>
<dbReference type="Gene3D" id="3.30.200.20">
    <property type="entry name" value="Phosphorylase Kinase, domain 1"/>
    <property type="match status" value="1"/>
</dbReference>
<feature type="compositionally biased region" description="Low complexity" evidence="11">
    <location>
        <begin position="250"/>
        <end position="265"/>
    </location>
</feature>
<feature type="compositionally biased region" description="Basic residues" evidence="11">
    <location>
        <begin position="11"/>
        <end position="22"/>
    </location>
</feature>
<dbReference type="Pfam" id="PF00069">
    <property type="entry name" value="Pkinase"/>
    <property type="match status" value="1"/>
</dbReference>
<comment type="caution">
    <text evidence="13">The sequence shown here is derived from an EMBL/GenBank/DDBJ whole genome shotgun (WGS) entry which is preliminary data.</text>
</comment>
<dbReference type="EMBL" id="CAUEEQ010061065">
    <property type="protein sequence ID" value="CAJ0964508.1"/>
    <property type="molecule type" value="Genomic_DNA"/>
</dbReference>
<dbReference type="Proteomes" id="UP001176940">
    <property type="component" value="Unassembled WGS sequence"/>
</dbReference>
<feature type="binding site" evidence="9">
    <location>
        <position position="111"/>
    </location>
    <ligand>
        <name>ATP</name>
        <dbReference type="ChEBI" id="CHEBI:30616"/>
    </ligand>
</feature>
<dbReference type="InterPro" id="IPR051334">
    <property type="entry name" value="SRPK"/>
</dbReference>
<keyword evidence="14" id="KW-1185">Reference proteome</keyword>
<evidence type="ECO:0000256" key="9">
    <source>
        <dbReference type="PROSITE-ProRule" id="PRU10141"/>
    </source>
</evidence>
<dbReference type="SUPFAM" id="SSF56112">
    <property type="entry name" value="Protein kinase-like (PK-like)"/>
    <property type="match status" value="1"/>
</dbReference>
<keyword evidence="5" id="KW-0418">Kinase</keyword>
<evidence type="ECO:0000256" key="4">
    <source>
        <dbReference type="ARBA" id="ARBA00022741"/>
    </source>
</evidence>
<gene>
    <name evidence="13" type="ORF">RIMI_LOCUS19276271</name>
</gene>
<reference evidence="13" key="1">
    <citation type="submission" date="2023-07" db="EMBL/GenBank/DDBJ databases">
        <authorList>
            <person name="Stuckert A."/>
        </authorList>
    </citation>
    <scope>NUCLEOTIDE SEQUENCE</scope>
</reference>
<dbReference type="SMART" id="SM00220">
    <property type="entry name" value="S_TKc"/>
    <property type="match status" value="1"/>
</dbReference>
<dbReference type="InterPro" id="IPR000719">
    <property type="entry name" value="Prot_kinase_dom"/>
</dbReference>
<dbReference type="PROSITE" id="PS00108">
    <property type="entry name" value="PROTEIN_KINASE_ST"/>
    <property type="match status" value="1"/>
</dbReference>
<feature type="compositionally biased region" description="Polar residues" evidence="11">
    <location>
        <begin position="309"/>
        <end position="318"/>
    </location>
</feature>
<keyword evidence="6 9" id="KW-0067">ATP-binding</keyword>
<evidence type="ECO:0000256" key="7">
    <source>
        <dbReference type="ARBA" id="ARBA00047899"/>
    </source>
</evidence>
<evidence type="ECO:0000256" key="1">
    <source>
        <dbReference type="ARBA" id="ARBA00012513"/>
    </source>
</evidence>
<accession>A0ABN9MCL7</accession>
<dbReference type="PANTHER" id="PTHR47634">
    <property type="entry name" value="PROTEIN KINASE DOMAIN-CONTAINING PROTEIN-RELATED"/>
    <property type="match status" value="1"/>
</dbReference>
<evidence type="ECO:0000313" key="13">
    <source>
        <dbReference type="EMBL" id="CAJ0964508.1"/>
    </source>
</evidence>
<evidence type="ECO:0000313" key="14">
    <source>
        <dbReference type="Proteomes" id="UP001176940"/>
    </source>
</evidence>